<proteinExistence type="predicted"/>
<accession>A0A0J9RS11</accession>
<sequence length="141" mass="15800">MCFCPTLGLKIGLLLIIPITAGINGAQIAKDVSMWNLLQGYHYIMLIISLSVSIVILATLVLLVYAAICDKIRILKVMIFVYVAIVVVKLIILFVCISTELNPDKTAAHPIFMVCWLLTFLCMAAIILYWLRLHDLANEDY</sequence>
<reference evidence="3" key="2">
    <citation type="submission" date="2014-06" db="EMBL/GenBank/DDBJ databases">
        <authorList>
            <person name="Hu T."/>
            <person name="Eisen M.B."/>
            <person name="Thornton K.R."/>
            <person name="Andolfatto P."/>
        </authorList>
    </citation>
    <scope>NUCLEOTIDE SEQUENCE</scope>
    <source>
        <strain evidence="3">W501</strain>
    </source>
</reference>
<dbReference type="EMBL" id="CM002912">
    <property type="protein sequence ID" value="KMY98105.1"/>
    <property type="molecule type" value="Genomic_DNA"/>
</dbReference>
<dbReference type="Proteomes" id="UP000035880">
    <property type="component" value="Chromosome 3L"/>
</dbReference>
<gene>
    <name evidence="3" type="primary">Dsim\GD29619</name>
    <name evidence="3" type="ORF">Dsimw501_GD29619</name>
</gene>
<feature type="chain" id="PRO_5007412077" evidence="2">
    <location>
        <begin position="23"/>
        <end position="141"/>
    </location>
</feature>
<protein>
    <submittedName>
        <fullName evidence="3">Uncharacterized protein, isoform A</fullName>
    </submittedName>
    <submittedName>
        <fullName evidence="4">Uncharacterized protein, isoform B</fullName>
    </submittedName>
</protein>
<feature type="transmembrane region" description="Helical" evidence="1">
    <location>
        <begin position="79"/>
        <end position="101"/>
    </location>
</feature>
<keyword evidence="1" id="KW-1133">Transmembrane helix</keyword>
<dbReference type="OrthoDB" id="7866956at2759"/>
<dbReference type="Bgee" id="FBgn0270909">
    <property type="expression patterns" value="Expressed in male reproductive system and 2 other cell types or tissues"/>
</dbReference>
<keyword evidence="2" id="KW-0732">Signal</keyword>
<feature type="transmembrane region" description="Helical" evidence="1">
    <location>
        <begin position="107"/>
        <end position="131"/>
    </location>
</feature>
<feature type="signal peptide" evidence="2">
    <location>
        <begin position="1"/>
        <end position="22"/>
    </location>
</feature>
<dbReference type="EMBL" id="CM002912">
    <property type="protein sequence ID" value="KMY98104.1"/>
    <property type="molecule type" value="Genomic_DNA"/>
</dbReference>
<keyword evidence="1" id="KW-0812">Transmembrane</keyword>
<name>A0A0J9RS11_DROSI</name>
<keyword evidence="1" id="KW-0472">Membrane</keyword>
<evidence type="ECO:0000256" key="1">
    <source>
        <dbReference type="SAM" id="Phobius"/>
    </source>
</evidence>
<reference evidence="3" key="3">
    <citation type="submission" date="2015-04" db="EMBL/GenBank/DDBJ databases">
        <authorList>
            <consortium name="FlyBase"/>
        </authorList>
    </citation>
    <scope>NUCLEOTIDE SEQUENCE</scope>
    <source>
        <strain evidence="3">W501</strain>
    </source>
</reference>
<evidence type="ECO:0000313" key="3">
    <source>
        <dbReference type="EMBL" id="KMY98104.1"/>
    </source>
</evidence>
<feature type="transmembrane region" description="Helical" evidence="1">
    <location>
        <begin position="41"/>
        <end position="67"/>
    </location>
</feature>
<reference evidence="3" key="1">
    <citation type="journal article" date="2013" name="Genome Res.">
        <title>A second-generation assembly of the Drosophila simulans genome provides new insights into patterns of lineage-specific divergence.</title>
        <authorList>
            <person name="Hu T.T."/>
            <person name="Eisen M.B."/>
            <person name="Thornton K.R."/>
            <person name="Andolfatto P."/>
        </authorList>
    </citation>
    <scope>NUCLEOTIDE SEQUENCE [LARGE SCALE GENOMIC DNA]</scope>
    <source>
        <strain evidence="3">W501</strain>
    </source>
</reference>
<evidence type="ECO:0000256" key="2">
    <source>
        <dbReference type="SAM" id="SignalP"/>
    </source>
</evidence>
<organism evidence="3">
    <name type="scientific">Drosophila simulans</name>
    <name type="common">Fruit fly</name>
    <dbReference type="NCBI Taxonomy" id="7240"/>
    <lineage>
        <taxon>Eukaryota</taxon>
        <taxon>Metazoa</taxon>
        <taxon>Ecdysozoa</taxon>
        <taxon>Arthropoda</taxon>
        <taxon>Hexapoda</taxon>
        <taxon>Insecta</taxon>
        <taxon>Pterygota</taxon>
        <taxon>Neoptera</taxon>
        <taxon>Endopterygota</taxon>
        <taxon>Diptera</taxon>
        <taxon>Brachycera</taxon>
        <taxon>Muscomorpha</taxon>
        <taxon>Ephydroidea</taxon>
        <taxon>Drosophilidae</taxon>
        <taxon>Drosophila</taxon>
        <taxon>Sophophora</taxon>
    </lineage>
</organism>
<evidence type="ECO:0000313" key="4">
    <source>
        <dbReference type="EMBL" id="KMY98105.1"/>
    </source>
</evidence>
<dbReference type="AlphaFoldDB" id="A0A0J9RS11"/>